<dbReference type="GO" id="GO:0043165">
    <property type="term" value="P:Gram-negative-bacterium-type cell outer membrane assembly"/>
    <property type="evidence" value="ECO:0007669"/>
    <property type="project" value="InterPro"/>
</dbReference>
<reference evidence="1 2" key="2">
    <citation type="submission" date="2020-03" db="EMBL/GenBank/DDBJ databases">
        <title>Kangsaoukella pontilimi gen. nov., sp. nov., a new member of the family Rhodobacteraceae isolated from a tidal mudflat.</title>
        <authorList>
            <person name="Kim I.S."/>
        </authorList>
    </citation>
    <scope>NUCLEOTIDE SEQUENCE [LARGE SCALE GENOMIC DNA]</scope>
    <source>
        <strain evidence="1 2">GH1-50</strain>
    </source>
</reference>
<dbReference type="Pfam" id="PF04390">
    <property type="entry name" value="LptE"/>
    <property type="match status" value="1"/>
</dbReference>
<evidence type="ECO:0000313" key="2">
    <source>
        <dbReference type="Proteomes" id="UP000480350"/>
    </source>
</evidence>
<reference evidence="1 2" key="1">
    <citation type="submission" date="2019-12" db="EMBL/GenBank/DDBJ databases">
        <authorList>
            <person name="Lee S.D."/>
        </authorList>
    </citation>
    <scope>NUCLEOTIDE SEQUENCE [LARGE SCALE GENOMIC DNA]</scope>
    <source>
        <strain evidence="1 2">GH1-50</strain>
    </source>
</reference>
<evidence type="ECO:0000313" key="1">
    <source>
        <dbReference type="EMBL" id="MXQ09441.1"/>
    </source>
</evidence>
<dbReference type="InterPro" id="IPR007485">
    <property type="entry name" value="LPS_assembly_LptE"/>
</dbReference>
<dbReference type="PROSITE" id="PS51257">
    <property type="entry name" value="PROKAR_LIPOPROTEIN"/>
    <property type="match status" value="1"/>
</dbReference>
<protein>
    <recommendedName>
        <fullName evidence="3">LPS-assembly lipoprotein</fullName>
    </recommendedName>
</protein>
<sequence>MSSFDRRAILTGLVLLAGCGFQPAYGPGGAAEGLRGRIDVAVPSDEEGFSLVRRLEERLGRGQAAEYRLEAGIYLSEEALGFLPDGSISRYNVEGRVDWRLIRLSDGGLALSGSERSFTSYSATSTTVATIAAQRDARRRLMVSLADRITADLLARFPADA</sequence>
<comment type="caution">
    <text evidence="1">The sequence shown here is derived from an EMBL/GenBank/DDBJ whole genome shotgun (WGS) entry which is preliminary data.</text>
</comment>
<name>A0A7C9J5L4_9RHOB</name>
<dbReference type="Proteomes" id="UP000480350">
    <property type="component" value="Unassembled WGS sequence"/>
</dbReference>
<gene>
    <name evidence="1" type="ORF">GQ651_16465</name>
</gene>
<proteinExistence type="predicted"/>
<dbReference type="Gene3D" id="3.30.160.150">
    <property type="entry name" value="Lipoprotein like domain"/>
    <property type="match status" value="1"/>
</dbReference>
<dbReference type="RefSeq" id="WP_160765367.1">
    <property type="nucleotide sequence ID" value="NZ_WUPT01000003.1"/>
</dbReference>
<accession>A0A7C9J5L4</accession>
<evidence type="ECO:0008006" key="3">
    <source>
        <dbReference type="Google" id="ProtNLM"/>
    </source>
</evidence>
<keyword evidence="2" id="KW-1185">Reference proteome</keyword>
<organism evidence="1 2">
    <name type="scientific">Kangsaoukella pontilimi</name>
    <dbReference type="NCBI Taxonomy" id="2691042"/>
    <lineage>
        <taxon>Bacteria</taxon>
        <taxon>Pseudomonadati</taxon>
        <taxon>Pseudomonadota</taxon>
        <taxon>Alphaproteobacteria</taxon>
        <taxon>Rhodobacterales</taxon>
        <taxon>Paracoccaceae</taxon>
        <taxon>Kangsaoukella</taxon>
    </lineage>
</organism>
<dbReference type="GO" id="GO:0019867">
    <property type="term" value="C:outer membrane"/>
    <property type="evidence" value="ECO:0007669"/>
    <property type="project" value="InterPro"/>
</dbReference>
<dbReference type="EMBL" id="WUPT01000003">
    <property type="protein sequence ID" value="MXQ09441.1"/>
    <property type="molecule type" value="Genomic_DNA"/>
</dbReference>
<dbReference type="AlphaFoldDB" id="A0A7C9J5L4"/>